<keyword evidence="2" id="KW-1185">Reference proteome</keyword>
<reference evidence="1 2" key="1">
    <citation type="submission" date="2019-06" db="EMBL/GenBank/DDBJ databases">
        <title>WGS assembly of Gossypium darwinii.</title>
        <authorList>
            <person name="Chen Z.J."/>
            <person name="Sreedasyam A."/>
            <person name="Ando A."/>
            <person name="Song Q."/>
            <person name="De L."/>
            <person name="Hulse-Kemp A."/>
            <person name="Ding M."/>
            <person name="Ye W."/>
            <person name="Kirkbride R."/>
            <person name="Jenkins J."/>
            <person name="Plott C."/>
            <person name="Lovell J."/>
            <person name="Lin Y.-M."/>
            <person name="Vaughn R."/>
            <person name="Liu B."/>
            <person name="Li W."/>
            <person name="Simpson S."/>
            <person name="Scheffler B."/>
            <person name="Saski C."/>
            <person name="Grover C."/>
            <person name="Hu G."/>
            <person name="Conover J."/>
            <person name="Carlson J."/>
            <person name="Shu S."/>
            <person name="Boston L."/>
            <person name="Williams M."/>
            <person name="Peterson D."/>
            <person name="Mcgee K."/>
            <person name="Jones D."/>
            <person name="Wendel J."/>
            <person name="Stelly D."/>
            <person name="Grimwood J."/>
            <person name="Schmutz J."/>
        </authorList>
    </citation>
    <scope>NUCLEOTIDE SEQUENCE [LARGE SCALE GENOMIC DNA]</scope>
    <source>
        <strain evidence="1">1808015.09</strain>
    </source>
</reference>
<name>A0A5D2D9C7_GOSDA</name>
<dbReference type="AlphaFoldDB" id="A0A5D2D9C7"/>
<dbReference type="EMBL" id="CM017703">
    <property type="protein sequence ID" value="TYG77282.1"/>
    <property type="molecule type" value="Genomic_DNA"/>
</dbReference>
<accession>A0A5D2D9C7</accession>
<evidence type="ECO:0000313" key="2">
    <source>
        <dbReference type="Proteomes" id="UP000323506"/>
    </source>
</evidence>
<sequence>LTLRPKSPHPRLEQSIPKQILHFADQRPHQSRLRFSYISQQFAEHHLLLNNPKPATEKSALFVCPATKNPSRKI</sequence>
<feature type="non-terminal residue" evidence="1">
    <location>
        <position position="1"/>
    </location>
</feature>
<gene>
    <name evidence="1" type="ORF">ES288_D03G182000v1</name>
</gene>
<organism evidence="1 2">
    <name type="scientific">Gossypium darwinii</name>
    <name type="common">Darwin's cotton</name>
    <name type="synonym">Gossypium barbadense var. darwinii</name>
    <dbReference type="NCBI Taxonomy" id="34276"/>
    <lineage>
        <taxon>Eukaryota</taxon>
        <taxon>Viridiplantae</taxon>
        <taxon>Streptophyta</taxon>
        <taxon>Embryophyta</taxon>
        <taxon>Tracheophyta</taxon>
        <taxon>Spermatophyta</taxon>
        <taxon>Magnoliopsida</taxon>
        <taxon>eudicotyledons</taxon>
        <taxon>Gunneridae</taxon>
        <taxon>Pentapetalae</taxon>
        <taxon>rosids</taxon>
        <taxon>malvids</taxon>
        <taxon>Malvales</taxon>
        <taxon>Malvaceae</taxon>
        <taxon>Malvoideae</taxon>
        <taxon>Gossypium</taxon>
    </lineage>
</organism>
<dbReference type="Proteomes" id="UP000323506">
    <property type="component" value="Chromosome D03"/>
</dbReference>
<protein>
    <submittedName>
        <fullName evidence="1">Uncharacterized protein</fullName>
    </submittedName>
</protein>
<evidence type="ECO:0000313" key="1">
    <source>
        <dbReference type="EMBL" id="TYG77282.1"/>
    </source>
</evidence>
<proteinExistence type="predicted"/>